<dbReference type="AlphaFoldDB" id="G0A9E7"/>
<dbReference type="KEGG" id="cfu:CFU_2743"/>
<feature type="transmembrane region" description="Helical" evidence="6">
    <location>
        <begin position="136"/>
        <end position="157"/>
    </location>
</feature>
<feature type="transmembrane region" description="Helical" evidence="6">
    <location>
        <begin position="96"/>
        <end position="116"/>
    </location>
</feature>
<reference evidence="8 9" key="2">
    <citation type="journal article" date="2006" name="J. Microbiol. Methods">
        <title>Genomic flank-sequencing of plasposon insertion sites for rapid identification of functional genes.</title>
        <authorList>
            <person name="Leveau J.H."/>
            <person name="Gerards S."/>
            <person name="Fritsche K."/>
            <person name="Zondag G."/>
            <person name="van Veen J.A."/>
        </authorList>
    </citation>
    <scope>NUCLEOTIDE SEQUENCE [LARGE SCALE GENOMIC DNA]</scope>
    <source>
        <strain evidence="8 9">Ter331</strain>
    </source>
</reference>
<name>G0A9E7_COLFT</name>
<dbReference type="SUPFAM" id="SSF160240">
    <property type="entry name" value="Cation efflux protein cytoplasmic domain-like"/>
    <property type="match status" value="1"/>
</dbReference>
<evidence type="ECO:0000259" key="7">
    <source>
        <dbReference type="Pfam" id="PF01545"/>
    </source>
</evidence>
<reference evidence="8 9" key="5">
    <citation type="journal article" date="2011" name="ISME J.">
        <title>Dual transcriptional profiling of a bacterial/fungal confrontation: Collimonas fungivorans versus Aspergillus niger.</title>
        <authorList>
            <person name="Mela F."/>
            <person name="Fritsche K."/>
            <person name="de Boer W."/>
            <person name="van Veen J.A."/>
            <person name="de Graaff L.H."/>
            <person name="van den Berg M."/>
            <person name="Leveau J.H."/>
        </authorList>
    </citation>
    <scope>NUCLEOTIDE SEQUENCE [LARGE SCALE GENOMIC DNA]</scope>
    <source>
        <strain evidence="8 9">Ter331</strain>
    </source>
</reference>
<dbReference type="STRING" id="1005048.CFU_2743"/>
<dbReference type="GO" id="GO:0016020">
    <property type="term" value="C:membrane"/>
    <property type="evidence" value="ECO:0007669"/>
    <property type="project" value="UniProtKB-SubCell"/>
</dbReference>
<keyword evidence="4 6" id="KW-1133">Transmembrane helix</keyword>
<dbReference type="HOGENOM" id="CLU_021126_0_1_4"/>
<keyword evidence="3 6" id="KW-0812">Transmembrane</keyword>
<reference evidence="8 9" key="4">
    <citation type="journal article" date="2010" name="Environ. Microbiol.">
        <title>The bacterial genus Collimonas: mycophagy, weathering and other adaptive solutions to life in oligotrophic soil environments.</title>
        <authorList>
            <person name="Leveau J.H."/>
            <person name="Uroz S."/>
            <person name="de Boer W."/>
        </authorList>
    </citation>
    <scope>NUCLEOTIDE SEQUENCE [LARGE SCALE GENOMIC DNA]</scope>
    <source>
        <strain evidence="8 9">Ter331</strain>
    </source>
</reference>
<reference evidence="9" key="6">
    <citation type="submission" date="2011-05" db="EMBL/GenBank/DDBJ databases">
        <title>Complete sequence of Collimonas fungivorans Ter331.</title>
        <authorList>
            <person name="Leveau J.H."/>
        </authorList>
    </citation>
    <scope>NUCLEOTIDE SEQUENCE [LARGE SCALE GENOMIC DNA]</scope>
    <source>
        <strain evidence="9">Ter331</strain>
    </source>
</reference>
<keyword evidence="9" id="KW-1185">Reference proteome</keyword>
<evidence type="ECO:0000256" key="3">
    <source>
        <dbReference type="ARBA" id="ARBA00022692"/>
    </source>
</evidence>
<dbReference type="PANTHER" id="PTHR13414">
    <property type="entry name" value="HUEL-CATION TRANSPORTER"/>
    <property type="match status" value="1"/>
</dbReference>
<dbReference type="InterPro" id="IPR040177">
    <property type="entry name" value="SLC30A9"/>
</dbReference>
<evidence type="ECO:0000313" key="8">
    <source>
        <dbReference type="EMBL" id="AEK62570.1"/>
    </source>
</evidence>
<keyword evidence="2" id="KW-0813">Transport</keyword>
<comment type="subcellular location">
    <subcellularLocation>
        <location evidence="1">Membrane</location>
        <topology evidence="1">Multi-pass membrane protein</topology>
    </subcellularLocation>
</comment>
<feature type="domain" description="Cation efflux protein transmembrane" evidence="7">
    <location>
        <begin position="31"/>
        <end position="237"/>
    </location>
</feature>
<evidence type="ECO:0000313" key="9">
    <source>
        <dbReference type="Proteomes" id="UP000008392"/>
    </source>
</evidence>
<organism evidence="8 9">
    <name type="scientific">Collimonas fungivorans (strain Ter331)</name>
    <dbReference type="NCBI Taxonomy" id="1005048"/>
    <lineage>
        <taxon>Bacteria</taxon>
        <taxon>Pseudomonadati</taxon>
        <taxon>Pseudomonadota</taxon>
        <taxon>Betaproteobacteria</taxon>
        <taxon>Burkholderiales</taxon>
        <taxon>Oxalobacteraceae</taxon>
        <taxon>Collimonas</taxon>
    </lineage>
</organism>
<dbReference type="Proteomes" id="UP000008392">
    <property type="component" value="Chromosome"/>
</dbReference>
<proteinExistence type="predicted"/>
<protein>
    <submittedName>
        <fullName evidence="8">Cation diffusion facilitator family transporter</fullName>
    </submittedName>
</protein>
<dbReference type="NCBIfam" id="TIGR01297">
    <property type="entry name" value="CDF"/>
    <property type="match status" value="1"/>
</dbReference>
<dbReference type="InterPro" id="IPR027469">
    <property type="entry name" value="Cation_efflux_TMD_sf"/>
</dbReference>
<dbReference type="InterPro" id="IPR002524">
    <property type="entry name" value="Cation_efflux"/>
</dbReference>
<dbReference type="PANTHER" id="PTHR13414:SF9">
    <property type="entry name" value="PROTON-COUPLED ZINC ANTIPORTER SLC30A9, MITOCHONDRIAL"/>
    <property type="match status" value="1"/>
</dbReference>
<dbReference type="SUPFAM" id="SSF161111">
    <property type="entry name" value="Cation efflux protein transmembrane domain-like"/>
    <property type="match status" value="1"/>
</dbReference>
<feature type="transmembrane region" description="Helical" evidence="6">
    <location>
        <begin position="212"/>
        <end position="230"/>
    </location>
</feature>
<feature type="transmembrane region" description="Helical" evidence="6">
    <location>
        <begin position="178"/>
        <end position="200"/>
    </location>
</feature>
<evidence type="ECO:0000256" key="1">
    <source>
        <dbReference type="ARBA" id="ARBA00004141"/>
    </source>
</evidence>
<sequence length="336" mass="36097">MLLEYHPVQRPLFSLNIMAVPSGNSSRTIIYVALAGNLLVAATKFVAAAWTGSSAMLSEGIHSVVDTGNEILLLYGMRRSAGGPDRDHPLGHGREIYFWSFVVALLVFTLGAGVSIYEGVTHILQPQAIEDVHVNYAVLALSALFEGSSWGFTLCKFKQGRPGIGLLRAVRHSKDPPSFIVLLEDSAALAGLLIAFIGVYCSVALKLPVLDGVASILIGLVLTATALILARETKGLLIGESAHQSTLDSILRIAGDVDGVVHAHHLVTVHLAPQQILAALSLEFADEFRSPDIEACVIELEKRVLAKHPAVVALFIKPQTSHHVKETERLDHAPIQ</sequence>
<dbReference type="GO" id="GO:0006829">
    <property type="term" value="P:zinc ion transport"/>
    <property type="evidence" value="ECO:0007669"/>
    <property type="project" value="InterPro"/>
</dbReference>
<dbReference type="eggNOG" id="COG0053">
    <property type="taxonomic scope" value="Bacteria"/>
</dbReference>
<accession>G0A9E7</accession>
<reference evidence="8 9" key="3">
    <citation type="journal article" date="2008" name="FEMS Microbiol. Ecol.">
        <title>Identification and characterization of genes underlying chitinolysis in Collimonas fungivorans Ter331.</title>
        <authorList>
            <person name="Fritsche K."/>
            <person name="de Boer W."/>
            <person name="Gerards S."/>
            <person name="van den Berg M."/>
            <person name="van Veen J.A."/>
            <person name="Leveau J.H."/>
        </authorList>
    </citation>
    <scope>NUCLEOTIDE SEQUENCE [LARGE SCALE GENOMIC DNA]</scope>
    <source>
        <strain evidence="8 9">Ter331</strain>
    </source>
</reference>
<evidence type="ECO:0000256" key="4">
    <source>
        <dbReference type="ARBA" id="ARBA00022989"/>
    </source>
</evidence>
<gene>
    <name evidence="8" type="ordered locus">CFU_2743</name>
</gene>
<evidence type="ECO:0000256" key="2">
    <source>
        <dbReference type="ARBA" id="ARBA00022448"/>
    </source>
</evidence>
<dbReference type="InterPro" id="IPR036837">
    <property type="entry name" value="Cation_efflux_CTD_sf"/>
</dbReference>
<feature type="transmembrane region" description="Helical" evidence="6">
    <location>
        <begin position="28"/>
        <end position="50"/>
    </location>
</feature>
<dbReference type="EMBL" id="CP002745">
    <property type="protein sequence ID" value="AEK62570.1"/>
    <property type="molecule type" value="Genomic_DNA"/>
</dbReference>
<evidence type="ECO:0000256" key="6">
    <source>
        <dbReference type="SAM" id="Phobius"/>
    </source>
</evidence>
<reference evidence="8 9" key="1">
    <citation type="journal article" date="2004" name="Environ. Microbiol.">
        <title>Phylogeny-function analysis of (meta)genomic libraries: screening for expression of ribosomal RNA genes by large-insert library fluorescent in situ hybridization (LIL-FISH).</title>
        <authorList>
            <person name="Leveau J.H."/>
            <person name="Gerards S."/>
            <person name="de Boer W."/>
            <person name="van Veen J.A."/>
        </authorList>
    </citation>
    <scope>NUCLEOTIDE SEQUENCE [LARGE SCALE GENOMIC DNA]</scope>
    <source>
        <strain evidence="8 9">Ter331</strain>
    </source>
</reference>
<evidence type="ECO:0000256" key="5">
    <source>
        <dbReference type="ARBA" id="ARBA00023136"/>
    </source>
</evidence>
<dbReference type="GO" id="GO:0008324">
    <property type="term" value="F:monoatomic cation transmembrane transporter activity"/>
    <property type="evidence" value="ECO:0007669"/>
    <property type="project" value="InterPro"/>
</dbReference>
<keyword evidence="5 6" id="KW-0472">Membrane</keyword>
<dbReference type="Pfam" id="PF01545">
    <property type="entry name" value="Cation_efflux"/>
    <property type="match status" value="1"/>
</dbReference>
<dbReference type="InterPro" id="IPR058533">
    <property type="entry name" value="Cation_efflux_TM"/>
</dbReference>
<dbReference type="Gene3D" id="1.20.1510.10">
    <property type="entry name" value="Cation efflux protein transmembrane domain"/>
    <property type="match status" value="1"/>
</dbReference>